<dbReference type="GO" id="GO:0032489">
    <property type="term" value="P:regulation of Cdc42 protein signal transduction"/>
    <property type="evidence" value="ECO:0007669"/>
    <property type="project" value="Ensembl"/>
</dbReference>
<dbReference type="GO" id="GO:0006955">
    <property type="term" value="P:immune response"/>
    <property type="evidence" value="ECO:0007669"/>
    <property type="project" value="Ensembl"/>
</dbReference>
<dbReference type="GO" id="GO:0002408">
    <property type="term" value="P:myeloid dendritic cell chemotaxis"/>
    <property type="evidence" value="ECO:0007669"/>
    <property type="project" value="Ensembl"/>
</dbReference>
<keyword evidence="7 10" id="KW-0675">Receptor</keyword>
<accession>A0A670JSE3</accession>
<dbReference type="GO" id="GO:0051209">
    <property type="term" value="P:release of sequestered calcium ion into cytosol"/>
    <property type="evidence" value="ECO:0007669"/>
    <property type="project" value="Ensembl"/>
</dbReference>
<dbReference type="GO" id="GO:2000522">
    <property type="term" value="P:positive regulation of immunological synapse formation"/>
    <property type="evidence" value="ECO:0007669"/>
    <property type="project" value="Ensembl"/>
</dbReference>
<keyword evidence="5 10" id="KW-0297">G-protein coupled receptor</keyword>
<evidence type="ECO:0000256" key="8">
    <source>
        <dbReference type="ARBA" id="ARBA00023180"/>
    </source>
</evidence>
<dbReference type="GO" id="GO:0032496">
    <property type="term" value="P:response to lipopolysaccharide"/>
    <property type="evidence" value="ECO:0007669"/>
    <property type="project" value="Ensembl"/>
</dbReference>
<evidence type="ECO:0000259" key="12">
    <source>
        <dbReference type="PROSITE" id="PS50262"/>
    </source>
</evidence>
<dbReference type="GO" id="GO:0005739">
    <property type="term" value="C:mitochondrion"/>
    <property type="evidence" value="ECO:0007669"/>
    <property type="project" value="Ensembl"/>
</dbReference>
<dbReference type="CTD" id="1236"/>
<proteinExistence type="inferred from homology"/>
<evidence type="ECO:0000256" key="3">
    <source>
        <dbReference type="ARBA" id="ARBA00022692"/>
    </source>
</evidence>
<dbReference type="PANTHER" id="PTHR10489:SF635">
    <property type="entry name" value="C-C CHEMOKINE RECEPTOR TYPE 7"/>
    <property type="match status" value="1"/>
</dbReference>
<reference evidence="13" key="3">
    <citation type="submission" date="2025-09" db="UniProtKB">
        <authorList>
            <consortium name="Ensembl"/>
        </authorList>
    </citation>
    <scope>IDENTIFICATION</scope>
</reference>
<dbReference type="GO" id="GO:2000525">
    <property type="term" value="P:positive regulation of T cell costimulation"/>
    <property type="evidence" value="ECO:0007669"/>
    <property type="project" value="Ensembl"/>
</dbReference>
<feature type="domain" description="G-protein coupled receptors family 1 profile" evidence="12">
    <location>
        <begin position="133"/>
        <end position="384"/>
    </location>
</feature>
<dbReference type="GO" id="GO:0002922">
    <property type="term" value="P:positive regulation of humoral immune response"/>
    <property type="evidence" value="ECO:0007669"/>
    <property type="project" value="Ensembl"/>
</dbReference>
<dbReference type="KEGG" id="pmua:114582307"/>
<dbReference type="GO" id="GO:0035022">
    <property type="term" value="P:positive regulation of Rac protein signal transduction"/>
    <property type="evidence" value="ECO:0007669"/>
    <property type="project" value="Ensembl"/>
</dbReference>
<feature type="transmembrane region" description="Helical" evidence="11">
    <location>
        <begin position="156"/>
        <end position="177"/>
    </location>
</feature>
<keyword evidence="4 11" id="KW-1133">Transmembrane helix</keyword>
<dbReference type="GeneID" id="114582307"/>
<dbReference type="GO" id="GO:0032735">
    <property type="term" value="P:positive regulation of interleukin-12 production"/>
    <property type="evidence" value="ECO:0007669"/>
    <property type="project" value="Ensembl"/>
</dbReference>
<comment type="similarity">
    <text evidence="10">Belongs to the G-protein coupled receptor 1 family.</text>
</comment>
<keyword evidence="9 10" id="KW-0807">Transducer</keyword>
<keyword evidence="3 10" id="KW-0812">Transmembrane</keyword>
<dbReference type="InterPro" id="IPR000355">
    <property type="entry name" value="Chemokine_rcpt"/>
</dbReference>
<evidence type="ECO:0000256" key="10">
    <source>
        <dbReference type="RuleBase" id="RU000688"/>
    </source>
</evidence>
<dbReference type="GO" id="GO:0038120">
    <property type="term" value="P:CCL21-activated CCR7 signaling pathway"/>
    <property type="evidence" value="ECO:0007669"/>
    <property type="project" value="Ensembl"/>
</dbReference>
<dbReference type="GO" id="GO:0048260">
    <property type="term" value="P:positive regulation of receptor-mediated endocytosis"/>
    <property type="evidence" value="ECO:0007669"/>
    <property type="project" value="Ensembl"/>
</dbReference>
<keyword evidence="14" id="KW-1185">Reference proteome</keyword>
<evidence type="ECO:0000256" key="11">
    <source>
        <dbReference type="SAM" id="Phobius"/>
    </source>
</evidence>
<evidence type="ECO:0000313" key="13">
    <source>
        <dbReference type="Ensembl" id="ENSPMRP00000025872.1"/>
    </source>
</evidence>
<dbReference type="PROSITE" id="PS00237">
    <property type="entry name" value="G_PROTEIN_RECEP_F1_1"/>
    <property type="match status" value="1"/>
</dbReference>
<feature type="transmembrane region" description="Helical" evidence="11">
    <location>
        <begin position="294"/>
        <end position="311"/>
    </location>
</feature>
<dbReference type="InterPro" id="IPR001718">
    <property type="entry name" value="Chemokine_CCR7"/>
</dbReference>
<dbReference type="GO" id="GO:0048872">
    <property type="term" value="P:homeostasis of number of cells"/>
    <property type="evidence" value="ECO:0007669"/>
    <property type="project" value="Ensembl"/>
</dbReference>
<dbReference type="GO" id="GO:0032695">
    <property type="term" value="P:negative regulation of interleukin-12 production"/>
    <property type="evidence" value="ECO:0007669"/>
    <property type="project" value="Ensembl"/>
</dbReference>
<feature type="transmembrane region" description="Helical" evidence="11">
    <location>
        <begin position="318"/>
        <end position="337"/>
    </location>
</feature>
<dbReference type="GO" id="GO:2000526">
    <property type="term" value="P:positive regulation of glycoprotein biosynthetic process involved in immunological synapse formation"/>
    <property type="evidence" value="ECO:0007669"/>
    <property type="project" value="Ensembl"/>
</dbReference>
<feature type="transmembrane region" description="Helical" evidence="11">
    <location>
        <begin position="117"/>
        <end position="144"/>
    </location>
</feature>
<feature type="transmembrane region" description="Helical" evidence="11">
    <location>
        <begin position="368"/>
        <end position="387"/>
    </location>
</feature>
<dbReference type="GO" id="GO:0032651">
    <property type="term" value="P:regulation of interleukin-1 beta production"/>
    <property type="evidence" value="ECO:0007669"/>
    <property type="project" value="Ensembl"/>
</dbReference>
<dbReference type="InterPro" id="IPR000276">
    <property type="entry name" value="GPCR_Rhodpsn"/>
</dbReference>
<dbReference type="GO" id="GO:0006954">
    <property type="term" value="P:inflammatory response"/>
    <property type="evidence" value="ECO:0007669"/>
    <property type="project" value="InterPro"/>
</dbReference>
<name>A0A670JSE3_PODMU</name>
<dbReference type="FunFam" id="1.20.1070.10:FF:000035">
    <property type="entry name" value="C-C chemokine receptor type 6"/>
    <property type="match status" value="1"/>
</dbReference>
<evidence type="ECO:0000256" key="4">
    <source>
        <dbReference type="ARBA" id="ARBA00022989"/>
    </source>
</evidence>
<dbReference type="Pfam" id="PF00001">
    <property type="entry name" value="7tm_1"/>
    <property type="match status" value="1"/>
</dbReference>
<dbReference type="Ensembl" id="ENSPMRT00000027458.1">
    <property type="protein sequence ID" value="ENSPMRP00000025872.1"/>
    <property type="gene ID" value="ENSPMRG00000016748.1"/>
</dbReference>
<dbReference type="InterPro" id="IPR017452">
    <property type="entry name" value="GPCR_Rhodpsn_7TM"/>
</dbReference>
<dbReference type="GO" id="GO:0007204">
    <property type="term" value="P:positive regulation of cytosolic calcium ion concentration"/>
    <property type="evidence" value="ECO:0007669"/>
    <property type="project" value="TreeGrafter"/>
</dbReference>
<dbReference type="PRINTS" id="PR00641">
    <property type="entry name" value="CHEMOKINER7"/>
</dbReference>
<dbReference type="InterPro" id="IPR050119">
    <property type="entry name" value="CCR1-9-like"/>
</dbReference>
<evidence type="ECO:0000256" key="5">
    <source>
        <dbReference type="ARBA" id="ARBA00023040"/>
    </source>
</evidence>
<dbReference type="GO" id="GO:0002885">
    <property type="term" value="P:positive regulation of hypersensitivity"/>
    <property type="evidence" value="ECO:0007669"/>
    <property type="project" value="Ensembl"/>
</dbReference>
<sequence>MICSRCSLFYKHFRVGMNNFAERPRYFSRHLNLQGCLLFMSSSVSSQPFSVSLCALCFSPLDKKLRAVVILNLPLLFQLCMSQTVTAEYDYNSNFTIDYDAYADICKKDEIRRFRAVFLPVVYSLVCFVGLAGNCLVMVTNIYFKRLKTMTDIYLLNLAVADILFLLTLPFWAFSAAKYWVFKEFGCKAIHCICQMSFFSGMLLLLSISIDRYFAIVQAPSAHRLRSQRVFASKVTCLSIWILAFVLSIPELVHRGIYESDQQKPRCSILAYNLLAFSTGIRICQMLFGFLMPLLVMTFCYCVIIRTLFQARSFEKNRAIKVLIAVMVVFVLFQLPYNGVVLAETISAFNHTNGECEVIKRMDVANDVTYGLACFRCCLNPFLYAFIGVKFRNDLLRLLKNLGCISQAQLWQWSTYRDNTRCSIATETDTTTTFYP</sequence>
<evidence type="ECO:0000256" key="1">
    <source>
        <dbReference type="ARBA" id="ARBA00004651"/>
    </source>
</evidence>
<dbReference type="AlphaFoldDB" id="A0A670JSE3"/>
<dbReference type="GO" id="GO:0051897">
    <property type="term" value="P:positive regulation of phosphatidylinositol 3-kinase/protein kinase B signal transduction"/>
    <property type="evidence" value="ECO:0007669"/>
    <property type="project" value="Ensembl"/>
</dbReference>
<dbReference type="GO" id="GO:0097029">
    <property type="term" value="P:mature conventional dendritic cell differentiation"/>
    <property type="evidence" value="ECO:0007669"/>
    <property type="project" value="Ensembl"/>
</dbReference>
<keyword evidence="6 11" id="KW-0472">Membrane</keyword>
<evidence type="ECO:0000256" key="2">
    <source>
        <dbReference type="ARBA" id="ARBA00022475"/>
    </source>
</evidence>
<comment type="subcellular location">
    <subcellularLocation>
        <location evidence="1">Cell membrane</location>
        <topology evidence="1">Multi-pass membrane protein</topology>
    </subcellularLocation>
</comment>
<dbReference type="GO" id="GO:2000510">
    <property type="term" value="P:positive regulation of dendritic cell chemotaxis"/>
    <property type="evidence" value="ECO:0007669"/>
    <property type="project" value="Ensembl"/>
</dbReference>
<feature type="transmembrane region" description="Helical" evidence="11">
    <location>
        <begin position="230"/>
        <end position="249"/>
    </location>
</feature>
<evidence type="ECO:0000313" key="14">
    <source>
        <dbReference type="Proteomes" id="UP000472272"/>
    </source>
</evidence>
<dbReference type="GO" id="GO:0009897">
    <property type="term" value="C:external side of plasma membrane"/>
    <property type="evidence" value="ECO:0007669"/>
    <property type="project" value="Ensembl"/>
</dbReference>
<dbReference type="Gene3D" id="1.20.1070.10">
    <property type="entry name" value="Rhodopsin 7-helix transmembrane proteins"/>
    <property type="match status" value="1"/>
</dbReference>
<keyword evidence="2" id="KW-1003">Cell membrane</keyword>
<feature type="transmembrane region" description="Helical" evidence="11">
    <location>
        <begin position="189"/>
        <end position="210"/>
    </location>
</feature>
<dbReference type="PRINTS" id="PR00237">
    <property type="entry name" value="GPCRRHODOPSN"/>
</dbReference>
<dbReference type="GO" id="GO:0019722">
    <property type="term" value="P:calcium-mediated signaling"/>
    <property type="evidence" value="ECO:0007669"/>
    <property type="project" value="TreeGrafter"/>
</dbReference>
<dbReference type="GO" id="GO:0038117">
    <property type="term" value="F:C-C motif chemokine 19 receptor activity"/>
    <property type="evidence" value="ECO:0007669"/>
    <property type="project" value="Ensembl"/>
</dbReference>
<dbReference type="GO" id="GO:0035758">
    <property type="term" value="F:chemokine (C-C motif) ligand 21 binding"/>
    <property type="evidence" value="ECO:0007669"/>
    <property type="project" value="Ensembl"/>
</dbReference>
<organism evidence="13 14">
    <name type="scientific">Podarcis muralis</name>
    <name type="common">Wall lizard</name>
    <name type="synonym">Lacerta muralis</name>
    <dbReference type="NCBI Taxonomy" id="64176"/>
    <lineage>
        <taxon>Eukaryota</taxon>
        <taxon>Metazoa</taxon>
        <taxon>Chordata</taxon>
        <taxon>Craniata</taxon>
        <taxon>Vertebrata</taxon>
        <taxon>Euteleostomi</taxon>
        <taxon>Lepidosauria</taxon>
        <taxon>Squamata</taxon>
        <taxon>Bifurcata</taxon>
        <taxon>Unidentata</taxon>
        <taxon>Episquamata</taxon>
        <taxon>Laterata</taxon>
        <taxon>Lacertibaenia</taxon>
        <taxon>Lacertidae</taxon>
        <taxon>Podarcis</taxon>
    </lineage>
</organism>
<evidence type="ECO:0000256" key="7">
    <source>
        <dbReference type="ARBA" id="ARBA00023170"/>
    </source>
</evidence>
<evidence type="ECO:0000256" key="9">
    <source>
        <dbReference type="ARBA" id="ARBA00023224"/>
    </source>
</evidence>
<dbReference type="GO" id="GO:0032649">
    <property type="term" value="P:regulation of type II interferon production"/>
    <property type="evidence" value="ECO:0007669"/>
    <property type="project" value="Ensembl"/>
</dbReference>
<keyword evidence="8" id="KW-0325">Glycoprotein</keyword>
<reference evidence="13 14" key="1">
    <citation type="journal article" date="2019" name="Proc. Natl. Acad. Sci. U.S.A.">
        <title>Regulatory changes in pterin and carotenoid genes underlie balanced color polymorphisms in the wall lizard.</title>
        <authorList>
            <person name="Andrade P."/>
            <person name="Pinho C."/>
            <person name="Perez I de Lanuza G."/>
            <person name="Afonso S."/>
            <person name="Brejcha J."/>
            <person name="Rubin C.J."/>
            <person name="Wallerman O."/>
            <person name="Pereira P."/>
            <person name="Sabatino S.J."/>
            <person name="Bellati A."/>
            <person name="Pellitteri-Rosa D."/>
            <person name="Bosakova Z."/>
            <person name="Bunikis I."/>
            <person name="Carretero M.A."/>
            <person name="Feiner N."/>
            <person name="Marsik P."/>
            <person name="Pauperio F."/>
            <person name="Salvi D."/>
            <person name="Soler L."/>
            <person name="While G.M."/>
            <person name="Uller T."/>
            <person name="Font E."/>
            <person name="Andersson L."/>
            <person name="Carneiro M."/>
        </authorList>
    </citation>
    <scope>NUCLEOTIDE SEQUENCE</scope>
</reference>
<dbReference type="GO" id="GO:0038119">
    <property type="term" value="P:CCL19-activated CCR7 signaling pathway"/>
    <property type="evidence" value="ECO:0007669"/>
    <property type="project" value="Ensembl"/>
</dbReference>
<gene>
    <name evidence="13" type="primary">CCR7</name>
</gene>
<evidence type="ECO:0000256" key="6">
    <source>
        <dbReference type="ARBA" id="ARBA00023136"/>
    </source>
</evidence>
<dbReference type="GO" id="GO:0071380">
    <property type="term" value="P:cellular response to prostaglandin E stimulus"/>
    <property type="evidence" value="ECO:0007669"/>
    <property type="project" value="Ensembl"/>
</dbReference>
<dbReference type="RefSeq" id="XP_028559073.1">
    <property type="nucleotide sequence ID" value="XM_028703240.1"/>
</dbReference>
<dbReference type="GO" id="GO:0090023">
    <property type="term" value="P:positive regulation of neutrophil chemotaxis"/>
    <property type="evidence" value="ECO:0007669"/>
    <property type="project" value="Ensembl"/>
</dbReference>
<protein>
    <submittedName>
        <fullName evidence="13">C-C motif chemokine receptor 7</fullName>
    </submittedName>
</protein>
<dbReference type="GO" id="GO:0035757">
    <property type="term" value="F:chemokine (C-C motif) ligand 19 binding"/>
    <property type="evidence" value="ECO:0007669"/>
    <property type="project" value="Ensembl"/>
</dbReference>
<dbReference type="PANTHER" id="PTHR10489">
    <property type="entry name" value="CELL ADHESION MOLECULE"/>
    <property type="match status" value="1"/>
</dbReference>
<dbReference type="Proteomes" id="UP000472272">
    <property type="component" value="Chromosome 13"/>
</dbReference>
<dbReference type="OMA" id="TLACFRC"/>
<dbReference type="GeneTree" id="ENSGT01030000234667"/>
<dbReference type="PROSITE" id="PS50262">
    <property type="entry name" value="G_PROTEIN_RECEP_F1_2"/>
    <property type="match status" value="1"/>
</dbReference>
<dbReference type="GO" id="GO:0050862">
    <property type="term" value="P:positive regulation of T cell receptor signaling pathway"/>
    <property type="evidence" value="ECO:0007669"/>
    <property type="project" value="Ensembl"/>
</dbReference>
<dbReference type="GO" id="GO:0141214">
    <property type="term" value="P:positive regulation of phospholipase C/protein kinase C signal transduction"/>
    <property type="evidence" value="ECO:0007669"/>
    <property type="project" value="Ensembl"/>
</dbReference>
<dbReference type="GO" id="GO:0002606">
    <property type="term" value="P:positive regulation of dendritic cell antigen processing and presentation"/>
    <property type="evidence" value="ECO:0007669"/>
    <property type="project" value="Ensembl"/>
</dbReference>
<dbReference type="GO" id="GO:0038121">
    <property type="term" value="F:C-C motif chemokine 21 receptor activity"/>
    <property type="evidence" value="ECO:0007669"/>
    <property type="project" value="Ensembl"/>
</dbReference>
<dbReference type="OrthoDB" id="9944829at2759"/>
<dbReference type="GO" id="GO:0045060">
    <property type="term" value="P:negative thymic T cell selection"/>
    <property type="evidence" value="ECO:0007669"/>
    <property type="project" value="Ensembl"/>
</dbReference>
<dbReference type="PRINTS" id="PR00657">
    <property type="entry name" value="CCCHEMOKINER"/>
</dbReference>
<reference evidence="13" key="2">
    <citation type="submission" date="2025-08" db="UniProtKB">
        <authorList>
            <consortium name="Ensembl"/>
        </authorList>
    </citation>
    <scope>IDENTIFICATION</scope>
</reference>
<dbReference type="SUPFAM" id="SSF81321">
    <property type="entry name" value="Family A G protein-coupled receptor-like"/>
    <property type="match status" value="1"/>
</dbReference>